<dbReference type="SUPFAM" id="SSF56176">
    <property type="entry name" value="FAD-binding/transporter-associated domain-like"/>
    <property type="match status" value="1"/>
</dbReference>
<keyword evidence="3" id="KW-1003">Cell membrane</keyword>
<dbReference type="RefSeq" id="WP_204444692.1">
    <property type="nucleotide sequence ID" value="NZ_JACJKY010000004.1"/>
</dbReference>
<proteinExistence type="inferred from homology"/>
<dbReference type="PANTHER" id="PTHR22777:SF32">
    <property type="entry name" value="UPF0053 INNER MEMBRANE PROTEIN YFJD"/>
    <property type="match status" value="1"/>
</dbReference>
<sequence>MDDIGRYIWTAAGFVLLVLIAMFFSAAATAVASLSGSTLKRLAEEEEDEKAQKLYAIKKKQFDFSLYAGASTLTLLIAAALISTGTFVHAVQTLWLSEADAWAKGLGTAGVILFEWVILVTFGYLFPKKLVSYHAESFGYFMLRLFPVLGGIMRVVVWPLTALTRLFVRMAGHDPNKAAEGISEEDIRLMVDTGNEMGTIEMSEREMINNVFEFDDRTVDAVMTHRTEICAARIDQSLSDVLSLVIEEGFSRIPIYKDDIDDIVGVVYAKDLLCFVGDCDFSNKPLAEHMHSVIYVPESTRCRMLFKQFKESKQHMAVIVDEYGGTAGIATMEDLIESIVGDIQDEYDSEEEEIARLEDGSVSFDGGVSIEKVEELFDIDLDADEDTDTLGGLVINLLGRIPGDGEQPSVTVGGVLFTVTKIEERRIVRILAQRVPEEETTQEEA</sequence>
<dbReference type="Pfam" id="PF03471">
    <property type="entry name" value="CorC_HlyC"/>
    <property type="match status" value="1"/>
</dbReference>
<keyword evidence="6 10" id="KW-1133">Transmembrane helix</keyword>
<dbReference type="InterPro" id="IPR046342">
    <property type="entry name" value="CBS_dom_sf"/>
</dbReference>
<dbReference type="PROSITE" id="PS51846">
    <property type="entry name" value="CNNM"/>
    <property type="match status" value="1"/>
</dbReference>
<keyword evidence="5" id="KW-0677">Repeat</keyword>
<dbReference type="CDD" id="cd04590">
    <property type="entry name" value="CBS_pair_CorC_HlyC_assoc"/>
    <property type="match status" value="1"/>
</dbReference>
<reference evidence="14" key="2">
    <citation type="journal article" date="2021" name="Sci. Rep.">
        <title>The distribution of antibiotic resistance genes in chicken gut microbiota commensals.</title>
        <authorList>
            <person name="Juricova H."/>
            <person name="Matiasovicova J."/>
            <person name="Kubasova T."/>
            <person name="Cejkova D."/>
            <person name="Rychlik I."/>
        </authorList>
    </citation>
    <scope>NUCLEOTIDE SEQUENCE</scope>
    <source>
        <strain evidence="14">An559</strain>
    </source>
</reference>
<keyword evidence="8 10" id="KW-0472">Membrane</keyword>
<evidence type="ECO:0000256" key="2">
    <source>
        <dbReference type="ARBA" id="ARBA00006337"/>
    </source>
</evidence>
<feature type="domain" description="CBS" evidence="12">
    <location>
        <begin position="223"/>
        <end position="286"/>
    </location>
</feature>
<protein>
    <submittedName>
        <fullName evidence="14">HlyC/CorC family transporter</fullName>
    </submittedName>
</protein>
<evidence type="ECO:0000313" key="15">
    <source>
        <dbReference type="Proteomes" id="UP000774750"/>
    </source>
</evidence>
<dbReference type="InterPro" id="IPR016169">
    <property type="entry name" value="FAD-bd_PCMH_sub2"/>
</dbReference>
<evidence type="ECO:0000256" key="4">
    <source>
        <dbReference type="ARBA" id="ARBA00022692"/>
    </source>
</evidence>
<dbReference type="Gene3D" id="3.30.465.10">
    <property type="match status" value="1"/>
</dbReference>
<dbReference type="SUPFAM" id="SSF54631">
    <property type="entry name" value="CBS-domain pair"/>
    <property type="match status" value="1"/>
</dbReference>
<reference evidence="14" key="1">
    <citation type="submission" date="2020-08" db="EMBL/GenBank/DDBJ databases">
        <authorList>
            <person name="Cejkova D."/>
            <person name="Kubasova T."/>
            <person name="Jahodarova E."/>
            <person name="Rychlik I."/>
        </authorList>
    </citation>
    <scope>NUCLEOTIDE SEQUENCE</scope>
    <source>
        <strain evidence="14">An559</strain>
    </source>
</reference>
<feature type="domain" description="CBS" evidence="12">
    <location>
        <begin position="289"/>
        <end position="346"/>
    </location>
</feature>
<dbReference type="AlphaFoldDB" id="A0A939BDF6"/>
<evidence type="ECO:0000256" key="11">
    <source>
        <dbReference type="SAM" id="Phobius"/>
    </source>
</evidence>
<evidence type="ECO:0000259" key="12">
    <source>
        <dbReference type="PROSITE" id="PS51371"/>
    </source>
</evidence>
<evidence type="ECO:0000313" key="14">
    <source>
        <dbReference type="EMBL" id="MBM6920170.1"/>
    </source>
</evidence>
<evidence type="ECO:0000256" key="3">
    <source>
        <dbReference type="ARBA" id="ARBA00022475"/>
    </source>
</evidence>
<evidence type="ECO:0000256" key="8">
    <source>
        <dbReference type="ARBA" id="ARBA00023136"/>
    </source>
</evidence>
<dbReference type="GO" id="GO:0005886">
    <property type="term" value="C:plasma membrane"/>
    <property type="evidence" value="ECO:0007669"/>
    <property type="project" value="UniProtKB-SubCell"/>
</dbReference>
<dbReference type="Pfam" id="PF01595">
    <property type="entry name" value="CNNM"/>
    <property type="match status" value="1"/>
</dbReference>
<dbReference type="GO" id="GO:0050660">
    <property type="term" value="F:flavin adenine dinucleotide binding"/>
    <property type="evidence" value="ECO:0007669"/>
    <property type="project" value="InterPro"/>
</dbReference>
<gene>
    <name evidence="14" type="ORF">H6A12_03225</name>
</gene>
<dbReference type="Gene3D" id="3.10.580.10">
    <property type="entry name" value="CBS-domain"/>
    <property type="match status" value="1"/>
</dbReference>
<dbReference type="InterPro" id="IPR005170">
    <property type="entry name" value="Transptr-assoc_dom"/>
</dbReference>
<dbReference type="Pfam" id="PF00571">
    <property type="entry name" value="CBS"/>
    <property type="match status" value="2"/>
</dbReference>
<feature type="domain" description="CNNM transmembrane" evidence="13">
    <location>
        <begin position="3"/>
        <end position="204"/>
    </location>
</feature>
<feature type="transmembrane region" description="Helical" evidence="11">
    <location>
        <begin position="102"/>
        <end position="126"/>
    </location>
</feature>
<evidence type="ECO:0000256" key="6">
    <source>
        <dbReference type="ARBA" id="ARBA00022989"/>
    </source>
</evidence>
<feature type="transmembrane region" description="Helical" evidence="11">
    <location>
        <begin position="138"/>
        <end position="160"/>
    </location>
</feature>
<feature type="transmembrane region" description="Helical" evidence="11">
    <location>
        <begin position="64"/>
        <end position="82"/>
    </location>
</feature>
<evidence type="ECO:0000256" key="9">
    <source>
        <dbReference type="PROSITE-ProRule" id="PRU00703"/>
    </source>
</evidence>
<dbReference type="SMART" id="SM01091">
    <property type="entry name" value="CorC_HlyC"/>
    <property type="match status" value="1"/>
</dbReference>
<dbReference type="InterPro" id="IPR000644">
    <property type="entry name" value="CBS_dom"/>
</dbReference>
<dbReference type="EMBL" id="JACJKY010000004">
    <property type="protein sequence ID" value="MBM6920170.1"/>
    <property type="molecule type" value="Genomic_DNA"/>
</dbReference>
<evidence type="ECO:0000256" key="5">
    <source>
        <dbReference type="ARBA" id="ARBA00022737"/>
    </source>
</evidence>
<keyword evidence="4 10" id="KW-0812">Transmembrane</keyword>
<comment type="similarity">
    <text evidence="2">Belongs to the UPF0053 family.</text>
</comment>
<keyword evidence="7 9" id="KW-0129">CBS domain</keyword>
<dbReference type="SMART" id="SM00116">
    <property type="entry name" value="CBS"/>
    <property type="match status" value="2"/>
</dbReference>
<evidence type="ECO:0000256" key="7">
    <source>
        <dbReference type="ARBA" id="ARBA00023122"/>
    </source>
</evidence>
<evidence type="ECO:0000256" key="10">
    <source>
        <dbReference type="PROSITE-ProRule" id="PRU01193"/>
    </source>
</evidence>
<evidence type="ECO:0000259" key="13">
    <source>
        <dbReference type="PROSITE" id="PS51846"/>
    </source>
</evidence>
<dbReference type="FunFam" id="3.10.580.10:FF:000002">
    <property type="entry name" value="Magnesium/cobalt efflux protein CorC"/>
    <property type="match status" value="1"/>
</dbReference>
<name>A0A939BDF6_9FIRM</name>
<dbReference type="Proteomes" id="UP000774750">
    <property type="component" value="Unassembled WGS sequence"/>
</dbReference>
<comment type="subcellular location">
    <subcellularLocation>
        <location evidence="1">Cell membrane</location>
        <topology evidence="1">Multi-pass membrane protein</topology>
    </subcellularLocation>
</comment>
<dbReference type="PROSITE" id="PS51371">
    <property type="entry name" value="CBS"/>
    <property type="match status" value="2"/>
</dbReference>
<dbReference type="InterPro" id="IPR002550">
    <property type="entry name" value="CNNM"/>
</dbReference>
<organism evidence="14 15">
    <name type="scientific">Merdimmobilis hominis</name>
    <dbReference type="NCBI Taxonomy" id="2897707"/>
    <lineage>
        <taxon>Bacteria</taxon>
        <taxon>Bacillati</taxon>
        <taxon>Bacillota</taxon>
        <taxon>Clostridia</taxon>
        <taxon>Eubacteriales</taxon>
        <taxon>Oscillospiraceae</taxon>
        <taxon>Merdimmobilis</taxon>
    </lineage>
</organism>
<evidence type="ECO:0000256" key="1">
    <source>
        <dbReference type="ARBA" id="ARBA00004651"/>
    </source>
</evidence>
<dbReference type="InterPro" id="IPR036318">
    <property type="entry name" value="FAD-bd_PCMH-like_sf"/>
</dbReference>
<feature type="transmembrane region" description="Helical" evidence="11">
    <location>
        <begin position="6"/>
        <end position="32"/>
    </location>
</feature>
<keyword evidence="15" id="KW-1185">Reference proteome</keyword>
<accession>A0A939BDF6</accession>
<dbReference type="InterPro" id="IPR044751">
    <property type="entry name" value="Ion_transp-like_CBS"/>
</dbReference>
<comment type="caution">
    <text evidence="14">The sequence shown here is derived from an EMBL/GenBank/DDBJ whole genome shotgun (WGS) entry which is preliminary data.</text>
</comment>
<dbReference type="PANTHER" id="PTHR22777">
    <property type="entry name" value="HEMOLYSIN-RELATED"/>
    <property type="match status" value="1"/>
</dbReference>